<proteinExistence type="predicted"/>
<sequence>MILWLVLGGSVLAAAAIVRAYWLAVHRYRRMTAPSHDDPGICFYLHDETVVNLQGEYKALQQEVEERWRSSTEGRVSAEVHGVGAHGAREAEKEKTIRYIADEGPVTVIRRIIAELERANKIVHVDLFTESFEPTNGLDHAFRPVPGKNPAWRRSARLRDLKPLIFVSVMGRFRVTDKTDKTTTFSAPYGDPADPTSEPRQVSVTCVTAQLRREDVPTGPFPARCLGRIQKWDPDTKRLVIDPVLAIFQ</sequence>
<evidence type="ECO:0000313" key="2">
    <source>
        <dbReference type="Proteomes" id="UP000763557"/>
    </source>
</evidence>
<dbReference type="EMBL" id="JAAATY010000021">
    <property type="protein sequence ID" value="NRN68588.1"/>
    <property type="molecule type" value="Genomic_DNA"/>
</dbReference>
<keyword evidence="2" id="KW-1185">Reference proteome</keyword>
<dbReference type="RefSeq" id="WP_173137894.1">
    <property type="nucleotide sequence ID" value="NZ_CBCSGW010000017.1"/>
</dbReference>
<dbReference type="Proteomes" id="UP000763557">
    <property type="component" value="Unassembled WGS sequence"/>
</dbReference>
<accession>A0ABX2FB40</accession>
<protein>
    <submittedName>
        <fullName evidence="1">Uncharacterized protein</fullName>
    </submittedName>
</protein>
<gene>
    <name evidence="1" type="ORF">GC106_58310</name>
</gene>
<comment type="caution">
    <text evidence="1">The sequence shown here is derived from an EMBL/GenBank/DDBJ whole genome shotgun (WGS) entry which is preliminary data.</text>
</comment>
<evidence type="ECO:0000313" key="1">
    <source>
        <dbReference type="EMBL" id="NRN68588.1"/>
    </source>
</evidence>
<reference evidence="1 2" key="1">
    <citation type="submission" date="2020-01" db="EMBL/GenBank/DDBJ databases">
        <title>Kibdelosporangium persica a novel Actinomycetes from a hot desert in Iran.</title>
        <authorList>
            <person name="Safaei N."/>
            <person name="Zaburannyi N."/>
            <person name="Mueller R."/>
            <person name="Wink J."/>
        </authorList>
    </citation>
    <scope>NUCLEOTIDE SEQUENCE [LARGE SCALE GENOMIC DNA]</scope>
    <source>
        <strain evidence="1 2">4NS15</strain>
    </source>
</reference>
<name>A0ABX2FB40_9PSEU</name>
<organism evidence="1 2">
    <name type="scientific">Kibdelosporangium persicum</name>
    <dbReference type="NCBI Taxonomy" id="2698649"/>
    <lineage>
        <taxon>Bacteria</taxon>
        <taxon>Bacillati</taxon>
        <taxon>Actinomycetota</taxon>
        <taxon>Actinomycetes</taxon>
        <taxon>Pseudonocardiales</taxon>
        <taxon>Pseudonocardiaceae</taxon>
        <taxon>Kibdelosporangium</taxon>
    </lineage>
</organism>